<evidence type="ECO:0000259" key="1">
    <source>
        <dbReference type="Pfam" id="PF01643"/>
    </source>
</evidence>
<proteinExistence type="predicted"/>
<feature type="domain" description="Acyl-ACP thioesterase N-terminal hotdog" evidence="1">
    <location>
        <begin position="14"/>
        <end position="128"/>
    </location>
</feature>
<dbReference type="InterPro" id="IPR002864">
    <property type="entry name" value="Acyl-ACP_thioesterase_NHD"/>
</dbReference>
<gene>
    <name evidence="2" type="ORF">C8J26_0325</name>
</gene>
<keyword evidence="2" id="KW-0378">Hydrolase</keyword>
<accession>A0A2T5GRU7</accession>
<dbReference type="AlphaFoldDB" id="A0A2T5GRU7"/>
<sequence>MSRFTLSITAEDGDIDELGHVNNAVWVQWIQAIATAHWEAVAPPAHKLAYVWVVTRHEIDYRGSVVAGETVMGETWVEGGPKGARFDRHVRFVGDDGRVKLEAVTTWALLDRATGRLMRVREDIAAPFYDDPSPLRGEGGSDAVAEG</sequence>
<organism evidence="2 3">
    <name type="scientific">Sphingomonas aurantiaca</name>
    <dbReference type="NCBI Taxonomy" id="185949"/>
    <lineage>
        <taxon>Bacteria</taxon>
        <taxon>Pseudomonadati</taxon>
        <taxon>Pseudomonadota</taxon>
        <taxon>Alphaproteobacteria</taxon>
        <taxon>Sphingomonadales</taxon>
        <taxon>Sphingomonadaceae</taxon>
        <taxon>Sphingomonas</taxon>
    </lineage>
</organism>
<dbReference type="Proteomes" id="UP000244189">
    <property type="component" value="Unassembled WGS sequence"/>
</dbReference>
<dbReference type="Gene3D" id="3.10.129.10">
    <property type="entry name" value="Hotdog Thioesterase"/>
    <property type="match status" value="1"/>
</dbReference>
<dbReference type="Pfam" id="PF01643">
    <property type="entry name" value="Acyl-ACP_TE"/>
    <property type="match status" value="1"/>
</dbReference>
<reference evidence="2 3" key="1">
    <citation type="submission" date="2018-04" db="EMBL/GenBank/DDBJ databases">
        <title>Genomic Encyclopedia of Type Strains, Phase III (KMG-III): the genomes of soil and plant-associated and newly described type strains.</title>
        <authorList>
            <person name="Whitman W."/>
        </authorList>
    </citation>
    <scope>NUCLEOTIDE SEQUENCE [LARGE SCALE GENOMIC DNA]</scope>
    <source>
        <strain evidence="2 3">MA101b</strain>
    </source>
</reference>
<dbReference type="InterPro" id="IPR029069">
    <property type="entry name" value="HotDog_dom_sf"/>
</dbReference>
<dbReference type="GO" id="GO:0016790">
    <property type="term" value="F:thiolester hydrolase activity"/>
    <property type="evidence" value="ECO:0007669"/>
    <property type="project" value="InterPro"/>
</dbReference>
<dbReference type="SUPFAM" id="SSF54637">
    <property type="entry name" value="Thioesterase/thiol ester dehydrase-isomerase"/>
    <property type="match status" value="1"/>
</dbReference>
<evidence type="ECO:0000313" key="3">
    <source>
        <dbReference type="Proteomes" id="UP000244189"/>
    </source>
</evidence>
<keyword evidence="3" id="KW-1185">Reference proteome</keyword>
<dbReference type="GO" id="GO:0006633">
    <property type="term" value="P:fatty acid biosynthetic process"/>
    <property type="evidence" value="ECO:0007669"/>
    <property type="project" value="InterPro"/>
</dbReference>
<dbReference type="CDD" id="cd00586">
    <property type="entry name" value="4HBT"/>
    <property type="match status" value="1"/>
</dbReference>
<name>A0A2T5GRU7_9SPHN</name>
<evidence type="ECO:0000313" key="2">
    <source>
        <dbReference type="EMBL" id="PTQ62051.1"/>
    </source>
</evidence>
<dbReference type="EMBL" id="QAOG01000001">
    <property type="protein sequence ID" value="PTQ62051.1"/>
    <property type="molecule type" value="Genomic_DNA"/>
</dbReference>
<comment type="caution">
    <text evidence="2">The sequence shown here is derived from an EMBL/GenBank/DDBJ whole genome shotgun (WGS) entry which is preliminary data.</text>
</comment>
<protein>
    <submittedName>
        <fullName evidence="2">Acyl-CoA thioester hydrolase</fullName>
    </submittedName>
</protein>
<dbReference type="RefSeq" id="WP_107956455.1">
    <property type="nucleotide sequence ID" value="NZ_QAOG01000001.1"/>
</dbReference>